<dbReference type="InterPro" id="IPR008490">
    <property type="entry name" value="Transposase_InsH_N"/>
</dbReference>
<evidence type="ECO:0000256" key="3">
    <source>
        <dbReference type="ARBA" id="ARBA00022578"/>
    </source>
</evidence>
<evidence type="ECO:0000259" key="6">
    <source>
        <dbReference type="Pfam" id="PF01609"/>
    </source>
</evidence>
<name>A0A6M1T699_9BACT</name>
<proteinExistence type="inferred from homology"/>
<keyword evidence="3" id="KW-0815">Transposition</keyword>
<dbReference type="GO" id="GO:0006313">
    <property type="term" value="P:DNA transposition"/>
    <property type="evidence" value="ECO:0007669"/>
    <property type="project" value="InterPro"/>
</dbReference>
<dbReference type="Proteomes" id="UP000479132">
    <property type="component" value="Unassembled WGS sequence"/>
</dbReference>
<comment type="similarity">
    <text evidence="2">Belongs to the transposase 11 family.</text>
</comment>
<dbReference type="Pfam" id="PF01609">
    <property type="entry name" value="DDE_Tnp_1"/>
    <property type="match status" value="1"/>
</dbReference>
<keyword evidence="5" id="KW-0233">DNA recombination</keyword>
<dbReference type="RefSeq" id="WP_165270570.1">
    <property type="nucleotide sequence ID" value="NZ_JAALLS010000022.1"/>
</dbReference>
<dbReference type="EMBL" id="JAALLS010000022">
    <property type="protein sequence ID" value="NGP89627.1"/>
    <property type="molecule type" value="Genomic_DNA"/>
</dbReference>
<dbReference type="InterPro" id="IPR047959">
    <property type="entry name" value="Transpos_IS5"/>
</dbReference>
<evidence type="ECO:0000256" key="1">
    <source>
        <dbReference type="ARBA" id="ARBA00003544"/>
    </source>
</evidence>
<dbReference type="AlphaFoldDB" id="A0A6M1T699"/>
<feature type="domain" description="Transposase InsH N-terminal" evidence="7">
    <location>
        <begin position="38"/>
        <end position="128"/>
    </location>
</feature>
<dbReference type="InterPro" id="IPR002559">
    <property type="entry name" value="Transposase_11"/>
</dbReference>
<dbReference type="GO" id="GO:0003677">
    <property type="term" value="F:DNA binding"/>
    <property type="evidence" value="ECO:0007669"/>
    <property type="project" value="UniProtKB-KW"/>
</dbReference>
<keyword evidence="9" id="KW-1185">Reference proteome</keyword>
<comment type="function">
    <text evidence="1">Involved in the transposition of the insertion sequence IS5.</text>
</comment>
<gene>
    <name evidence="8" type="ORF">G3569_14810</name>
</gene>
<dbReference type="PANTHER" id="PTHR35604:SF2">
    <property type="entry name" value="TRANSPOSASE INSH FOR INSERTION SEQUENCE ELEMENT IS5A-RELATED"/>
    <property type="match status" value="1"/>
</dbReference>
<protein>
    <submittedName>
        <fullName evidence="8">IS5 family transposase</fullName>
    </submittedName>
</protein>
<reference evidence="8 9" key="1">
    <citation type="submission" date="2020-02" db="EMBL/GenBank/DDBJ databases">
        <title>Aliifodinibius halophilus 2W32, complete genome.</title>
        <authorList>
            <person name="Li Y."/>
            <person name="Wu S."/>
        </authorList>
    </citation>
    <scope>NUCLEOTIDE SEQUENCE [LARGE SCALE GENOMIC DNA]</scope>
    <source>
        <strain evidence="8 9">2W32</strain>
    </source>
</reference>
<dbReference type="GO" id="GO:0004803">
    <property type="term" value="F:transposase activity"/>
    <property type="evidence" value="ECO:0007669"/>
    <property type="project" value="InterPro"/>
</dbReference>
<keyword evidence="4" id="KW-0238">DNA-binding</keyword>
<evidence type="ECO:0000259" key="7">
    <source>
        <dbReference type="Pfam" id="PF05598"/>
    </source>
</evidence>
<accession>A0A6M1T699</accession>
<evidence type="ECO:0000313" key="8">
    <source>
        <dbReference type="EMBL" id="NGP89627.1"/>
    </source>
</evidence>
<organism evidence="8 9">
    <name type="scientific">Fodinibius halophilus</name>
    <dbReference type="NCBI Taxonomy" id="1736908"/>
    <lineage>
        <taxon>Bacteria</taxon>
        <taxon>Pseudomonadati</taxon>
        <taxon>Balneolota</taxon>
        <taxon>Balneolia</taxon>
        <taxon>Balneolales</taxon>
        <taxon>Balneolaceae</taxon>
        <taxon>Fodinibius</taxon>
    </lineage>
</organism>
<evidence type="ECO:0000256" key="4">
    <source>
        <dbReference type="ARBA" id="ARBA00023125"/>
    </source>
</evidence>
<feature type="domain" description="Transposase IS4-like" evidence="6">
    <location>
        <begin position="155"/>
        <end position="334"/>
    </location>
</feature>
<sequence>MTEHHQFFTSYCFVISDKRHQLSMLDQWATQSGQISRSTERLAEIDEWIDWAPLYEIGRRIDKTGPQGGQPRKPVRWMIRGLFLQHLYQLSDPQLEDQLIDRLSFRRFARLPLDQKVPDFSTFWRFREALAEGGHLEDLFGEVTGQLEAKGLILKRGTVVDASIIESAGRPLSDDKCRGLEQQPSAQIDTDADSTQKGGTHYFGYKGHIGMDVGSKLIRRVSFTTASPHDSTQLENLLSGDERAIFGDKAYPSKDLKVTCRQQGIYYGILDKAYRNSPLSSSQKARNTRKRRVRRYGEHPFAAIKNRYGMATASAKTKLRNKARFIMSAICWNIERSISWAKSGSPLLPAAVT</sequence>
<evidence type="ECO:0000313" key="9">
    <source>
        <dbReference type="Proteomes" id="UP000479132"/>
    </source>
</evidence>
<dbReference type="PANTHER" id="PTHR35604">
    <property type="entry name" value="TRANSPOSASE INSH FOR INSERTION SEQUENCE ELEMENT IS5A-RELATED"/>
    <property type="match status" value="1"/>
</dbReference>
<evidence type="ECO:0000256" key="5">
    <source>
        <dbReference type="ARBA" id="ARBA00023172"/>
    </source>
</evidence>
<dbReference type="Pfam" id="PF05598">
    <property type="entry name" value="DUF772"/>
    <property type="match status" value="1"/>
</dbReference>
<comment type="caution">
    <text evidence="8">The sequence shown here is derived from an EMBL/GenBank/DDBJ whole genome shotgun (WGS) entry which is preliminary data.</text>
</comment>
<evidence type="ECO:0000256" key="2">
    <source>
        <dbReference type="ARBA" id="ARBA00010075"/>
    </source>
</evidence>
<dbReference type="NCBIfam" id="NF033581">
    <property type="entry name" value="transpos_IS5_4"/>
    <property type="match status" value="1"/>
</dbReference>